<evidence type="ECO:0008006" key="4">
    <source>
        <dbReference type="Google" id="ProtNLM"/>
    </source>
</evidence>
<reference evidence="2 3" key="1">
    <citation type="submission" date="2017-11" db="EMBL/GenBank/DDBJ databases">
        <title>De-novo sequencing of pomegranate (Punica granatum L.) genome.</title>
        <authorList>
            <person name="Akparov Z."/>
            <person name="Amiraslanov A."/>
            <person name="Hajiyeva S."/>
            <person name="Abbasov M."/>
            <person name="Kaur K."/>
            <person name="Hamwieh A."/>
            <person name="Solovyev V."/>
            <person name="Salamov A."/>
            <person name="Braich B."/>
            <person name="Kosarev P."/>
            <person name="Mahmoud A."/>
            <person name="Hajiyev E."/>
            <person name="Babayeva S."/>
            <person name="Izzatullayeva V."/>
            <person name="Mammadov A."/>
            <person name="Mammadov A."/>
            <person name="Sharifova S."/>
            <person name="Ojaghi J."/>
            <person name="Eynullazada K."/>
            <person name="Bayramov B."/>
            <person name="Abdulazimova A."/>
            <person name="Shahmuradov I."/>
        </authorList>
    </citation>
    <scope>NUCLEOTIDE SEQUENCE [LARGE SCALE GENOMIC DNA]</scope>
    <source>
        <strain evidence="3">cv. AG2017</strain>
        <tissue evidence="2">Leaf</tissue>
    </source>
</reference>
<keyword evidence="3" id="KW-1185">Reference proteome</keyword>
<dbReference type="PANTHER" id="PTHR22930:SF251">
    <property type="entry name" value="DDE TNP4 DOMAIN-CONTAINING PROTEIN"/>
    <property type="match status" value="1"/>
</dbReference>
<gene>
    <name evidence="2" type="ORF">CRG98_006946</name>
</gene>
<dbReference type="EMBL" id="PGOL01000319">
    <property type="protein sequence ID" value="PKI72569.1"/>
    <property type="molecule type" value="Genomic_DNA"/>
</dbReference>
<name>A0A2I0KVS8_PUNGR</name>
<protein>
    <recommendedName>
        <fullName evidence="4">DDE Tnp4 domain-containing protein</fullName>
    </recommendedName>
</protein>
<feature type="region of interest" description="Disordered" evidence="1">
    <location>
        <begin position="18"/>
        <end position="37"/>
    </location>
</feature>
<comment type="caution">
    <text evidence="2">The sequence shown here is derived from an EMBL/GenBank/DDBJ whole genome shotgun (WGS) entry which is preliminary data.</text>
</comment>
<dbReference type="AlphaFoldDB" id="A0A2I0KVS8"/>
<dbReference type="Proteomes" id="UP000233551">
    <property type="component" value="Unassembled WGS sequence"/>
</dbReference>
<evidence type="ECO:0000313" key="3">
    <source>
        <dbReference type="Proteomes" id="UP000233551"/>
    </source>
</evidence>
<evidence type="ECO:0000256" key="1">
    <source>
        <dbReference type="SAM" id="MobiDB-lite"/>
    </source>
</evidence>
<organism evidence="2 3">
    <name type="scientific">Punica granatum</name>
    <name type="common">Pomegranate</name>
    <dbReference type="NCBI Taxonomy" id="22663"/>
    <lineage>
        <taxon>Eukaryota</taxon>
        <taxon>Viridiplantae</taxon>
        <taxon>Streptophyta</taxon>
        <taxon>Embryophyta</taxon>
        <taxon>Tracheophyta</taxon>
        <taxon>Spermatophyta</taxon>
        <taxon>Magnoliopsida</taxon>
        <taxon>eudicotyledons</taxon>
        <taxon>Gunneridae</taxon>
        <taxon>Pentapetalae</taxon>
        <taxon>rosids</taxon>
        <taxon>malvids</taxon>
        <taxon>Myrtales</taxon>
        <taxon>Lythraceae</taxon>
        <taxon>Punica</taxon>
    </lineage>
</organism>
<sequence>MQKCMELFKDSFNKNALETPSASKRSKSVSNPEKAEKNSVNEAMLELKKLKEKVPRRFYVKAAMALADKEIRKLNIFNVCFDCLVCYRRTVAILNMPRNSNFTRYDSSSNDDEIVVRQRWFFLLMDCIGAIDGTHVAAYIPRENRVPYFDRNAEITQNILAACSHDMMFTYVMTGWRVRHMIQEYFPKLLHWSNFQRHVVVSVC</sequence>
<dbReference type="PANTHER" id="PTHR22930">
    <property type="match status" value="1"/>
</dbReference>
<dbReference type="STRING" id="22663.A0A2I0KVS8"/>
<dbReference type="InterPro" id="IPR045249">
    <property type="entry name" value="HARBI1-like"/>
</dbReference>
<evidence type="ECO:0000313" key="2">
    <source>
        <dbReference type="EMBL" id="PKI72569.1"/>
    </source>
</evidence>
<proteinExistence type="predicted"/>
<feature type="compositionally biased region" description="Polar residues" evidence="1">
    <location>
        <begin position="18"/>
        <end position="31"/>
    </location>
</feature>
<accession>A0A2I0KVS8</accession>